<dbReference type="AlphaFoldDB" id="A0AAW9CLP4"/>
<name>A0AAW9CLP4_BURTH</name>
<accession>A0AAW9CLP4</accession>
<evidence type="ECO:0000313" key="2">
    <source>
        <dbReference type="Proteomes" id="UP001272137"/>
    </source>
</evidence>
<protein>
    <submittedName>
        <fullName evidence="1">Uncharacterized protein</fullName>
    </submittedName>
</protein>
<evidence type="ECO:0000313" key="1">
    <source>
        <dbReference type="EMBL" id="MDW9250761.1"/>
    </source>
</evidence>
<organism evidence="1 2">
    <name type="scientific">Burkholderia thailandensis</name>
    <dbReference type="NCBI Taxonomy" id="57975"/>
    <lineage>
        <taxon>Bacteria</taxon>
        <taxon>Pseudomonadati</taxon>
        <taxon>Pseudomonadota</taxon>
        <taxon>Betaproteobacteria</taxon>
        <taxon>Burkholderiales</taxon>
        <taxon>Burkholderiaceae</taxon>
        <taxon>Burkholderia</taxon>
        <taxon>pseudomallei group</taxon>
    </lineage>
</organism>
<gene>
    <name evidence="1" type="ORF">C7S16_4752</name>
</gene>
<proteinExistence type="predicted"/>
<comment type="caution">
    <text evidence="1">The sequence shown here is derived from an EMBL/GenBank/DDBJ whole genome shotgun (WGS) entry which is preliminary data.</text>
</comment>
<sequence length="40" mass="4349">MMRSMKINERVLYARRARRGGTTAAAPDSLAQRAHACGCA</sequence>
<reference evidence="1" key="1">
    <citation type="submission" date="2018-08" db="EMBL/GenBank/DDBJ databases">
        <title>Identification of Burkholderia cepacia strains that express a Burkholderia pseudomallei-like capsular polysaccharide.</title>
        <authorList>
            <person name="Burtnick M.N."/>
            <person name="Vongsouvath M."/>
            <person name="Newton P."/>
            <person name="Wuthiekanun V."/>
            <person name="Limmathurotsakul D."/>
            <person name="Brett P.J."/>
            <person name="Chantratita N."/>
            <person name="Dance D.A."/>
        </authorList>
    </citation>
    <scope>NUCLEOTIDE SEQUENCE</scope>
    <source>
        <strain evidence="1">SBXCC001</strain>
    </source>
</reference>
<dbReference type="Proteomes" id="UP001272137">
    <property type="component" value="Unassembled WGS sequence"/>
</dbReference>
<dbReference type="EMBL" id="QXCT01000001">
    <property type="protein sequence ID" value="MDW9250761.1"/>
    <property type="molecule type" value="Genomic_DNA"/>
</dbReference>